<accession>A0A380AQV1</accession>
<dbReference type="GO" id="GO:0004850">
    <property type="term" value="F:uridine phosphorylase activity"/>
    <property type="evidence" value="ECO:0007669"/>
    <property type="project" value="RHEA"/>
</dbReference>
<name>A0A380AQV1_9GAMM</name>
<dbReference type="GO" id="GO:0009032">
    <property type="term" value="F:thymidine phosphorylase activity"/>
    <property type="evidence" value="ECO:0007669"/>
    <property type="project" value="RHEA"/>
</dbReference>
<reference evidence="4 5" key="1">
    <citation type="submission" date="2018-06" db="EMBL/GenBank/DDBJ databases">
        <authorList>
            <consortium name="Pathogen Informatics"/>
            <person name="Doyle S."/>
        </authorList>
    </citation>
    <scope>NUCLEOTIDE SEQUENCE [LARGE SCALE GENOMIC DNA]</scope>
    <source>
        <strain evidence="4 5">NCTC10736</strain>
    </source>
</reference>
<dbReference type="AlphaFoldDB" id="A0A380AQV1"/>
<sequence length="103" mass="11395">MSLLENVSVAKKANIYFDGKVASRSVFFADGSKQTLGVVQPGEYEFSTSQGEIMAVTSGRFEVLLPNTTTWQEFNQGTQFELSANVSFKIRNTAIAEYCCSYL</sequence>
<comment type="catalytic activity">
    <reaction evidence="3">
        <text>cytidine + phosphate = cytosine + alpha-D-ribose 1-phosphate</text>
        <dbReference type="Rhea" id="RHEA:52540"/>
        <dbReference type="ChEBI" id="CHEBI:16040"/>
        <dbReference type="ChEBI" id="CHEBI:17562"/>
        <dbReference type="ChEBI" id="CHEBI:43474"/>
        <dbReference type="ChEBI" id="CHEBI:57720"/>
        <dbReference type="EC" id="2.4.2.2"/>
    </reaction>
</comment>
<gene>
    <name evidence="3" type="primary">ppnP</name>
    <name evidence="4" type="ORF">NCTC10736_02767</name>
</gene>
<dbReference type="InterPro" id="IPR014710">
    <property type="entry name" value="RmlC-like_jellyroll"/>
</dbReference>
<comment type="catalytic activity">
    <reaction evidence="3">
        <text>adenosine + phosphate = alpha-D-ribose 1-phosphate + adenine</text>
        <dbReference type="Rhea" id="RHEA:27642"/>
        <dbReference type="ChEBI" id="CHEBI:16335"/>
        <dbReference type="ChEBI" id="CHEBI:16708"/>
        <dbReference type="ChEBI" id="CHEBI:43474"/>
        <dbReference type="ChEBI" id="CHEBI:57720"/>
        <dbReference type="EC" id="2.4.2.1"/>
    </reaction>
</comment>
<keyword evidence="2 3" id="KW-0808">Transferase</keyword>
<dbReference type="GO" id="GO:0047975">
    <property type="term" value="F:guanosine phosphorylase activity"/>
    <property type="evidence" value="ECO:0007669"/>
    <property type="project" value="RHEA"/>
</dbReference>
<dbReference type="GO" id="GO:0004731">
    <property type="term" value="F:purine-nucleoside phosphorylase activity"/>
    <property type="evidence" value="ECO:0007669"/>
    <property type="project" value="UniProtKB-UniRule"/>
</dbReference>
<organism evidence="4 5">
    <name type="scientific">Shewanella morhuae</name>
    <dbReference type="NCBI Taxonomy" id="365591"/>
    <lineage>
        <taxon>Bacteria</taxon>
        <taxon>Pseudomonadati</taxon>
        <taxon>Pseudomonadota</taxon>
        <taxon>Gammaproteobacteria</taxon>
        <taxon>Alteromonadales</taxon>
        <taxon>Shewanellaceae</taxon>
        <taxon>Shewanella</taxon>
    </lineage>
</organism>
<keyword evidence="1 3" id="KW-0328">Glycosyltransferase</keyword>
<dbReference type="SUPFAM" id="SSF51182">
    <property type="entry name" value="RmlC-like cupins"/>
    <property type="match status" value="1"/>
</dbReference>
<comment type="catalytic activity">
    <reaction evidence="3">
        <text>guanosine + phosphate = alpha-D-ribose 1-phosphate + guanine</text>
        <dbReference type="Rhea" id="RHEA:13233"/>
        <dbReference type="ChEBI" id="CHEBI:16235"/>
        <dbReference type="ChEBI" id="CHEBI:16750"/>
        <dbReference type="ChEBI" id="CHEBI:43474"/>
        <dbReference type="ChEBI" id="CHEBI:57720"/>
        <dbReference type="EC" id="2.4.2.1"/>
    </reaction>
</comment>
<dbReference type="PANTHER" id="PTHR36540">
    <property type="entry name" value="PYRIMIDINE/PURINE NUCLEOSIDE PHOSPHORYLASE"/>
    <property type="match status" value="1"/>
</dbReference>
<dbReference type="InterPro" id="IPR009664">
    <property type="entry name" value="Ppnp"/>
</dbReference>
<evidence type="ECO:0000256" key="1">
    <source>
        <dbReference type="ARBA" id="ARBA00022676"/>
    </source>
</evidence>
<evidence type="ECO:0000256" key="3">
    <source>
        <dbReference type="HAMAP-Rule" id="MF_01537"/>
    </source>
</evidence>
<evidence type="ECO:0000256" key="2">
    <source>
        <dbReference type="ARBA" id="ARBA00022679"/>
    </source>
</evidence>
<evidence type="ECO:0000313" key="4">
    <source>
        <dbReference type="EMBL" id="SUI85636.1"/>
    </source>
</evidence>
<evidence type="ECO:0000313" key="5">
    <source>
        <dbReference type="Proteomes" id="UP000255061"/>
    </source>
</evidence>
<dbReference type="HAMAP" id="MF_01537">
    <property type="entry name" value="Nucleos_phosphorylase_PpnP"/>
    <property type="match status" value="1"/>
</dbReference>
<proteinExistence type="inferred from homology"/>
<dbReference type="CDD" id="cd20296">
    <property type="entry name" value="cupin_PpnP-like"/>
    <property type="match status" value="1"/>
</dbReference>
<dbReference type="PANTHER" id="PTHR36540:SF1">
    <property type="entry name" value="PYRIMIDINE_PURINE NUCLEOSIDE PHOSPHORYLASE"/>
    <property type="match status" value="1"/>
</dbReference>
<dbReference type="EC" id="2.4.2.2" evidence="3"/>
<comment type="function">
    <text evidence="3">Catalyzes the phosphorolysis of diverse nucleosides, yielding D-ribose 1-phosphate and the respective free bases. Can use uridine, adenosine, guanosine, cytidine, thymidine, inosine and xanthosine as substrates. Also catalyzes the reverse reactions.</text>
</comment>
<dbReference type="EMBL" id="UGYV01000001">
    <property type="protein sequence ID" value="SUI85636.1"/>
    <property type="molecule type" value="Genomic_DNA"/>
</dbReference>
<dbReference type="Gene3D" id="2.60.120.10">
    <property type="entry name" value="Jelly Rolls"/>
    <property type="match status" value="1"/>
</dbReference>
<comment type="catalytic activity">
    <reaction evidence="3">
        <text>inosine + phosphate = alpha-D-ribose 1-phosphate + hypoxanthine</text>
        <dbReference type="Rhea" id="RHEA:27646"/>
        <dbReference type="ChEBI" id="CHEBI:17368"/>
        <dbReference type="ChEBI" id="CHEBI:17596"/>
        <dbReference type="ChEBI" id="CHEBI:43474"/>
        <dbReference type="ChEBI" id="CHEBI:57720"/>
        <dbReference type="EC" id="2.4.2.1"/>
    </reaction>
</comment>
<comment type="catalytic activity">
    <reaction evidence="3">
        <text>uridine + phosphate = alpha-D-ribose 1-phosphate + uracil</text>
        <dbReference type="Rhea" id="RHEA:24388"/>
        <dbReference type="ChEBI" id="CHEBI:16704"/>
        <dbReference type="ChEBI" id="CHEBI:17568"/>
        <dbReference type="ChEBI" id="CHEBI:43474"/>
        <dbReference type="ChEBI" id="CHEBI:57720"/>
        <dbReference type="EC" id="2.4.2.2"/>
    </reaction>
</comment>
<dbReference type="Proteomes" id="UP000255061">
    <property type="component" value="Unassembled WGS sequence"/>
</dbReference>
<comment type="catalytic activity">
    <reaction evidence="3">
        <text>thymidine + phosphate = 2-deoxy-alpha-D-ribose 1-phosphate + thymine</text>
        <dbReference type="Rhea" id="RHEA:16037"/>
        <dbReference type="ChEBI" id="CHEBI:17748"/>
        <dbReference type="ChEBI" id="CHEBI:17821"/>
        <dbReference type="ChEBI" id="CHEBI:43474"/>
        <dbReference type="ChEBI" id="CHEBI:57259"/>
        <dbReference type="EC" id="2.4.2.2"/>
    </reaction>
</comment>
<dbReference type="InterPro" id="IPR011051">
    <property type="entry name" value="RmlC_Cupin_sf"/>
</dbReference>
<comment type="catalytic activity">
    <reaction evidence="3">
        <text>a purine D-ribonucleoside + phosphate = a purine nucleobase + alpha-D-ribose 1-phosphate</text>
        <dbReference type="Rhea" id="RHEA:19805"/>
        <dbReference type="ChEBI" id="CHEBI:26386"/>
        <dbReference type="ChEBI" id="CHEBI:43474"/>
        <dbReference type="ChEBI" id="CHEBI:57720"/>
        <dbReference type="ChEBI" id="CHEBI:142355"/>
        <dbReference type="EC" id="2.4.2.1"/>
    </reaction>
</comment>
<comment type="catalytic activity">
    <reaction evidence="3">
        <text>xanthosine + phosphate = alpha-D-ribose 1-phosphate + xanthine</text>
        <dbReference type="Rhea" id="RHEA:27638"/>
        <dbReference type="ChEBI" id="CHEBI:17712"/>
        <dbReference type="ChEBI" id="CHEBI:18107"/>
        <dbReference type="ChEBI" id="CHEBI:43474"/>
        <dbReference type="ChEBI" id="CHEBI:57720"/>
        <dbReference type="EC" id="2.4.2.1"/>
    </reaction>
</comment>
<dbReference type="GO" id="GO:0005829">
    <property type="term" value="C:cytosol"/>
    <property type="evidence" value="ECO:0007669"/>
    <property type="project" value="TreeGrafter"/>
</dbReference>
<comment type="similarity">
    <text evidence="3">Belongs to the nucleoside phosphorylase PpnP family.</text>
</comment>
<dbReference type="Pfam" id="PF06865">
    <property type="entry name" value="Ppnp"/>
    <property type="match status" value="1"/>
</dbReference>
<dbReference type="RefSeq" id="WP_115406508.1">
    <property type="nucleotide sequence ID" value="NZ_UGYV01000001.1"/>
</dbReference>
<dbReference type="EC" id="2.4.2.1" evidence="3"/>
<protein>
    <recommendedName>
        <fullName evidence="3">Pyrimidine/purine nucleoside phosphorylase</fullName>
        <ecNumber evidence="3">2.4.2.1</ecNumber>
        <ecNumber evidence="3">2.4.2.2</ecNumber>
    </recommendedName>
    <alternativeName>
        <fullName evidence="3">Adenosine phosphorylase</fullName>
    </alternativeName>
    <alternativeName>
        <fullName evidence="3">Cytidine phosphorylase</fullName>
    </alternativeName>
    <alternativeName>
        <fullName evidence="3">Guanosine phosphorylase</fullName>
    </alternativeName>
    <alternativeName>
        <fullName evidence="3">Inosine phosphorylase</fullName>
    </alternativeName>
    <alternativeName>
        <fullName evidence="3">Thymidine phosphorylase</fullName>
    </alternativeName>
    <alternativeName>
        <fullName evidence="3">Uridine phosphorylase</fullName>
    </alternativeName>
    <alternativeName>
        <fullName evidence="3">Xanthosine phosphorylase</fullName>
    </alternativeName>
</protein>
<dbReference type="FunFam" id="2.60.120.10:FF:000016">
    <property type="entry name" value="Pyrimidine/purine nucleoside phosphorylase"/>
    <property type="match status" value="1"/>
</dbReference>